<sequence>MIPPTAHGRENTDTQRMALTMVRGFLPLRAADMPWNGHLNDPDADTALENMRAVFAGDEEERAMAATALGRLGAVGLVLVFTRAKARDVNAAAVEWLRKRIIFMSKHADEGASHHSEVVAARIVLALAPELNLPKGQDTEDAPAAVVALLDDDWWETIESLGLFAAEMFVRAFDTVEKATEMIDEQLVPLLA</sequence>
<dbReference type="EMBL" id="JAGEPF010000018">
    <property type="protein sequence ID" value="MBO2461751.1"/>
    <property type="molecule type" value="Genomic_DNA"/>
</dbReference>
<comment type="caution">
    <text evidence="1">The sequence shown here is derived from an EMBL/GenBank/DDBJ whole genome shotgun (WGS) entry which is preliminary data.</text>
</comment>
<organism evidence="1 2">
    <name type="scientific">Actinomadura violacea</name>
    <dbReference type="NCBI Taxonomy" id="2819934"/>
    <lineage>
        <taxon>Bacteria</taxon>
        <taxon>Bacillati</taxon>
        <taxon>Actinomycetota</taxon>
        <taxon>Actinomycetes</taxon>
        <taxon>Streptosporangiales</taxon>
        <taxon>Thermomonosporaceae</taxon>
        <taxon>Actinomadura</taxon>
    </lineage>
</organism>
<proteinExistence type="predicted"/>
<protein>
    <submittedName>
        <fullName evidence="1">Uncharacterized protein</fullName>
    </submittedName>
</protein>
<dbReference type="RefSeq" id="WP_208245275.1">
    <property type="nucleotide sequence ID" value="NZ_JAGEPF010000018.1"/>
</dbReference>
<reference evidence="1 2" key="1">
    <citation type="submission" date="2021-03" db="EMBL/GenBank/DDBJ databases">
        <title>Actinomadura violae sp. nov., isolated from lichen in Thailand.</title>
        <authorList>
            <person name="Kanchanasin P."/>
            <person name="Saeng-In P."/>
            <person name="Phongsopitanun W."/>
            <person name="Yuki M."/>
            <person name="Kudo T."/>
            <person name="Ohkuma M."/>
            <person name="Tanasupawat S."/>
        </authorList>
    </citation>
    <scope>NUCLEOTIDE SEQUENCE [LARGE SCALE GENOMIC DNA]</scope>
    <source>
        <strain evidence="1 2">LCR2-06</strain>
    </source>
</reference>
<gene>
    <name evidence="1" type="ORF">J4709_29690</name>
</gene>
<accession>A0ABS3RYM7</accession>
<evidence type="ECO:0000313" key="2">
    <source>
        <dbReference type="Proteomes" id="UP000680206"/>
    </source>
</evidence>
<keyword evidence="2" id="KW-1185">Reference proteome</keyword>
<evidence type="ECO:0000313" key="1">
    <source>
        <dbReference type="EMBL" id="MBO2461751.1"/>
    </source>
</evidence>
<name>A0ABS3RYM7_9ACTN</name>
<dbReference type="Proteomes" id="UP000680206">
    <property type="component" value="Unassembled WGS sequence"/>
</dbReference>